<dbReference type="AlphaFoldDB" id="A0A8H5BR59"/>
<feature type="region of interest" description="Disordered" evidence="5">
    <location>
        <begin position="1"/>
        <end position="42"/>
    </location>
</feature>
<dbReference type="Gene3D" id="1.10.220.160">
    <property type="match status" value="1"/>
</dbReference>
<evidence type="ECO:0000313" key="9">
    <source>
        <dbReference type="Proteomes" id="UP000567179"/>
    </source>
</evidence>
<evidence type="ECO:0000313" key="8">
    <source>
        <dbReference type="EMBL" id="KAF5327714.1"/>
    </source>
</evidence>
<dbReference type="InterPro" id="IPR002893">
    <property type="entry name" value="Znf_MYND"/>
</dbReference>
<evidence type="ECO:0000256" key="2">
    <source>
        <dbReference type="ARBA" id="ARBA00022771"/>
    </source>
</evidence>
<dbReference type="SUPFAM" id="SSF82199">
    <property type="entry name" value="SET domain"/>
    <property type="match status" value="1"/>
</dbReference>
<feature type="region of interest" description="Disordered" evidence="5">
    <location>
        <begin position="528"/>
        <end position="566"/>
    </location>
</feature>
<dbReference type="Gene3D" id="6.10.140.2220">
    <property type="match status" value="1"/>
</dbReference>
<dbReference type="GO" id="GO:0005634">
    <property type="term" value="C:nucleus"/>
    <property type="evidence" value="ECO:0007669"/>
    <property type="project" value="TreeGrafter"/>
</dbReference>
<sequence>MSSFTALKQGREAKDAKSRTKRTVYSESNISDAPGSDSAPSNAPTLYTALPSSLDIRAGGNGRGIYSKYMRRPGDILFTTRPHVAALSNDNLDQYCASCFRIKTGALKKCSGCKLLCYCDDACQKRDWIFHKHECAAVQKWYSSSNSVPGDAIRCLGRILWRKQKLGRESVWAREIDLLESHRASLSKDPSSQEAQMYAQLAQAIVHFMGLTSPQDLAEYGMDSAGDLVNLISRFTTNTFTVSTPSLEPLGACVSPTVALINHSCDPNAVVVFPRTGSNSGEEPLMHVIALKHIAPDEEVLTAYIDTTLPTSKRQALLKDTYHFSCQCGLCRPPHGATINHREAMWCPKKCGGVCPVPIEEDSLTQCARCKAPVKDTDAVLDALRVGQEALDKAEALQFSNPEKAIQLTTKLVPILTSAGLVPGSHPLLALTRLNSSLLITHLPATQTTVEGIYTPGIQTHQLRNQGAPDEPQKRQYTTPGEAQEALDEAIRAATRASNGLNQILTEGHPVRGIALAELGKLLAVDEPAPTDVTSSNTPNSTSSPLSPSPIGGLKRPPPYPPSGPARLKLAYQTLVRARSELVIGFGGGKNEGGAIGKSVRDQAVELEKEIAVWTTGLREAARDKMAVDFAASATRK</sequence>
<feature type="region of interest" description="Disordered" evidence="5">
    <location>
        <begin position="462"/>
        <end position="483"/>
    </location>
</feature>
<dbReference type="GO" id="GO:0008270">
    <property type="term" value="F:zinc ion binding"/>
    <property type="evidence" value="ECO:0007669"/>
    <property type="project" value="UniProtKB-KW"/>
</dbReference>
<dbReference type="InterPro" id="IPR050869">
    <property type="entry name" value="H3K4_H4K5_MeTrfase"/>
</dbReference>
<dbReference type="Pfam" id="PF00856">
    <property type="entry name" value="SET"/>
    <property type="match status" value="1"/>
</dbReference>
<dbReference type="Pfam" id="PF01753">
    <property type="entry name" value="zf-MYND"/>
    <property type="match status" value="1"/>
</dbReference>
<dbReference type="Gene3D" id="2.170.270.10">
    <property type="entry name" value="SET domain"/>
    <property type="match status" value="1"/>
</dbReference>
<evidence type="ECO:0000259" key="6">
    <source>
        <dbReference type="PROSITE" id="PS50280"/>
    </source>
</evidence>
<evidence type="ECO:0008006" key="10">
    <source>
        <dbReference type="Google" id="ProtNLM"/>
    </source>
</evidence>
<feature type="domain" description="MYND-type" evidence="7">
    <location>
        <begin position="96"/>
        <end position="135"/>
    </location>
</feature>
<dbReference type="InterPro" id="IPR046341">
    <property type="entry name" value="SET_dom_sf"/>
</dbReference>
<dbReference type="SUPFAM" id="SSF144232">
    <property type="entry name" value="HIT/MYND zinc finger-like"/>
    <property type="match status" value="1"/>
</dbReference>
<dbReference type="OrthoDB" id="265717at2759"/>
<feature type="compositionally biased region" description="Low complexity" evidence="5">
    <location>
        <begin position="534"/>
        <end position="555"/>
    </location>
</feature>
<dbReference type="PROSITE" id="PS01360">
    <property type="entry name" value="ZF_MYND_1"/>
    <property type="match status" value="1"/>
</dbReference>
<organism evidence="8 9">
    <name type="scientific">Psilocybe cf. subviscida</name>
    <dbReference type="NCBI Taxonomy" id="2480587"/>
    <lineage>
        <taxon>Eukaryota</taxon>
        <taxon>Fungi</taxon>
        <taxon>Dikarya</taxon>
        <taxon>Basidiomycota</taxon>
        <taxon>Agaricomycotina</taxon>
        <taxon>Agaricomycetes</taxon>
        <taxon>Agaricomycetidae</taxon>
        <taxon>Agaricales</taxon>
        <taxon>Agaricineae</taxon>
        <taxon>Strophariaceae</taxon>
        <taxon>Psilocybe</taxon>
    </lineage>
</organism>
<gene>
    <name evidence="8" type="ORF">D9619_004677</name>
</gene>
<dbReference type="PANTHER" id="PTHR12197:SF251">
    <property type="entry name" value="EG:BACR7C10.4 PROTEIN"/>
    <property type="match status" value="1"/>
</dbReference>
<keyword evidence="2 4" id="KW-0863">Zinc-finger</keyword>
<keyword evidence="9" id="KW-1185">Reference proteome</keyword>
<feature type="domain" description="SET" evidence="6">
    <location>
        <begin position="139"/>
        <end position="305"/>
    </location>
</feature>
<evidence type="ECO:0000256" key="1">
    <source>
        <dbReference type="ARBA" id="ARBA00022723"/>
    </source>
</evidence>
<dbReference type="PROSITE" id="PS50865">
    <property type="entry name" value="ZF_MYND_2"/>
    <property type="match status" value="1"/>
</dbReference>
<dbReference type="EMBL" id="JAACJJ010000014">
    <property type="protein sequence ID" value="KAF5327714.1"/>
    <property type="molecule type" value="Genomic_DNA"/>
</dbReference>
<evidence type="ECO:0000256" key="4">
    <source>
        <dbReference type="PROSITE-ProRule" id="PRU00134"/>
    </source>
</evidence>
<name>A0A8H5BR59_9AGAR</name>
<evidence type="ECO:0000259" key="7">
    <source>
        <dbReference type="PROSITE" id="PS50865"/>
    </source>
</evidence>
<evidence type="ECO:0000256" key="3">
    <source>
        <dbReference type="ARBA" id="ARBA00022833"/>
    </source>
</evidence>
<dbReference type="Proteomes" id="UP000567179">
    <property type="component" value="Unassembled WGS sequence"/>
</dbReference>
<keyword evidence="1" id="KW-0479">Metal-binding</keyword>
<dbReference type="PANTHER" id="PTHR12197">
    <property type="entry name" value="HISTONE-LYSINE N-METHYLTRANSFERASE SMYD"/>
    <property type="match status" value="1"/>
</dbReference>
<reference evidence="8 9" key="1">
    <citation type="journal article" date="2020" name="ISME J.">
        <title>Uncovering the hidden diversity of litter-decomposition mechanisms in mushroom-forming fungi.</title>
        <authorList>
            <person name="Floudas D."/>
            <person name="Bentzer J."/>
            <person name="Ahren D."/>
            <person name="Johansson T."/>
            <person name="Persson P."/>
            <person name="Tunlid A."/>
        </authorList>
    </citation>
    <scope>NUCLEOTIDE SEQUENCE [LARGE SCALE GENOMIC DNA]</scope>
    <source>
        <strain evidence="8 9">CBS 101986</strain>
    </source>
</reference>
<proteinExistence type="predicted"/>
<accession>A0A8H5BR59</accession>
<keyword evidence="3" id="KW-0862">Zinc</keyword>
<protein>
    <recommendedName>
        <fullName evidence="10">SET domain-containing protein</fullName>
    </recommendedName>
</protein>
<dbReference type="InterPro" id="IPR001214">
    <property type="entry name" value="SET_dom"/>
</dbReference>
<dbReference type="PROSITE" id="PS50280">
    <property type="entry name" value="SET"/>
    <property type="match status" value="1"/>
</dbReference>
<evidence type="ECO:0000256" key="5">
    <source>
        <dbReference type="SAM" id="MobiDB-lite"/>
    </source>
</evidence>
<feature type="compositionally biased region" description="Basic and acidic residues" evidence="5">
    <location>
        <begin position="9"/>
        <end position="18"/>
    </location>
</feature>
<comment type="caution">
    <text evidence="8">The sequence shown here is derived from an EMBL/GenBank/DDBJ whole genome shotgun (WGS) entry which is preliminary data.</text>
</comment>